<feature type="compositionally biased region" description="Polar residues" evidence="2">
    <location>
        <begin position="1673"/>
        <end position="1688"/>
    </location>
</feature>
<feature type="compositionally biased region" description="Basic and acidic residues" evidence="2">
    <location>
        <begin position="1723"/>
        <end position="1737"/>
    </location>
</feature>
<feature type="compositionally biased region" description="Basic and acidic residues" evidence="2">
    <location>
        <begin position="133"/>
        <end position="144"/>
    </location>
</feature>
<reference evidence="3" key="3">
    <citation type="submission" date="2023-05" db="EMBL/GenBank/DDBJ databases">
        <authorList>
            <person name="Smith C.H."/>
        </authorList>
    </citation>
    <scope>NUCLEOTIDE SEQUENCE</scope>
    <source>
        <strain evidence="3">CHS0354</strain>
        <tissue evidence="3">Mantle</tissue>
    </source>
</reference>
<feature type="region of interest" description="Disordered" evidence="2">
    <location>
        <begin position="987"/>
        <end position="1007"/>
    </location>
</feature>
<feature type="compositionally biased region" description="Basic and acidic residues" evidence="2">
    <location>
        <begin position="1042"/>
        <end position="1095"/>
    </location>
</feature>
<dbReference type="GO" id="GO:0005814">
    <property type="term" value="C:centriole"/>
    <property type="evidence" value="ECO:0007669"/>
    <property type="project" value="InterPro"/>
</dbReference>
<feature type="compositionally biased region" description="Polar residues" evidence="2">
    <location>
        <begin position="542"/>
        <end position="552"/>
    </location>
</feature>
<feature type="compositionally biased region" description="Low complexity" evidence="2">
    <location>
        <begin position="523"/>
        <end position="541"/>
    </location>
</feature>
<evidence type="ECO:0000256" key="1">
    <source>
        <dbReference type="SAM" id="Coils"/>
    </source>
</evidence>
<dbReference type="PANTHER" id="PTHR13594">
    <property type="entry name" value="CENTRIOLAR COILED-COIL PROTEIN OF 110 KDA"/>
    <property type="match status" value="1"/>
</dbReference>
<comment type="caution">
    <text evidence="3">The sequence shown here is derived from an EMBL/GenBank/DDBJ whole genome shotgun (WGS) entry which is preliminary data.</text>
</comment>
<evidence type="ECO:0000313" key="3">
    <source>
        <dbReference type="EMBL" id="KAK3612241.1"/>
    </source>
</evidence>
<feature type="compositionally biased region" description="Polar residues" evidence="2">
    <location>
        <begin position="1335"/>
        <end position="1371"/>
    </location>
</feature>
<keyword evidence="4" id="KW-1185">Reference proteome</keyword>
<feature type="region of interest" description="Disordered" evidence="2">
    <location>
        <begin position="793"/>
        <end position="839"/>
    </location>
</feature>
<sequence>MAEGGQDPALMGDLLDYFEARSQILDQESVMYDSLAVGRGFISCICFNGVPILPPVLTAHRREEMHRYKRLAMRKENKSKAKRREELHARVQTIVAGVEKEYSLKSRSQLPRTTGIARLLERRAAKASQKSSPHKEQATLDVRSHLSSASSSRSSSVEQRKHVKGSASHSPSAASSSGTSKTKKLAESSNKPKSSQSNLKKNKSHSLQNLSLTSDKGHSFDHIKSQQKELHVKVTQNPTVTSNVPYTKHSKIVEDYAIASVQNSQSSSLSTSNSSVSTVKSTGKSSARNTSENYGLPQKSNCSSPSIIPHPPQDERKFSSRRNSPLRQSLSFPDLRTIDYGREVEEFKKIKSKDVSSMKGGRPQSGQVSSLQQNKTEKTYFKDKSTKEKGIYHAKSKTQDLQKGKESVSEKRVKGTSHRHDPEKEAVHKAGQSSKQNAGQVESEKLSMEQLQSAAAELFPFPITEEQALATLDSLQGDLSSLEECGSLPHDYNGIPLTNLKQQQIMQMLLRLSRALNIEDTLTSTNSSSGSGEQGNNETGSTVVDASTQLEKSTGRKNLNDGVNEHYNSENAEQFLNQPSQERFHKESMVRQKVSPNVTSDSTMTSPSQGSSTSEMPASVPSSSSSVHSRSRMSPTASILSSGSSITGSKSHMSPKLSKNTVHFASFVTEISTSASQSMEDRISVRKLDITPVHSQNFEPSEDETISMISESQGQAIPFHTTNVTGSSINDSKISMNNPKNLPSSGPCIAAGPSHSYQQGSLLSKVMLSPETDTSSGVQNQSQMFSFLVEGEETEINTSDKENEYVAESDGDDSAEENASPVVVDSHRSQNRQNTQSYPPKSYVSLVNYVTEVESDYVKPLQGADIVSDINTLKEKDDKLLTIEAFKRLNSAGCGSAQFSNGTGGTNITRYLKDSGFVSMQDVTSKSQQLQQEGVLDISPIVKHMEHESGSNTNEHRGAELVRRGSYTLDEPSAALLKSLAENNFLSTGPVTKNTDNIDSGNGQIYSDSDEDVIAKLPTKCDSAENVIHTNLKVCEVVSDSDSERQAGAHENKEEKEQEKEENKVKDDKESEVKNEDRTEVNVREENGLQENYKESDDDDDDEFQEGELMRGAIPSIQLEEEQEGKAEHIQRYLSHVHEHSLQNEEDFDCEESNDPPTMFHGLNTSGNPYMSMLDDISATIESFTTSTESMAHLSQEEILQIRMTQYDIFRTRLIEQQKQQLEELFVQQRKEQMQLQKDIEEYQIRLRNSVNSPASSILMVEQKVHQPQQSESAFSRQTGLVPQYAQQKRANLQTQQKLTSSNLQAQHSSASDLRTQHNSVSDLLTQQASGSNLQVQQKLTSKNQTATALSAQNKETSINQQEKSRPQASQPKARPQHTRTEKEKSKRKTGGVAEFPQPQISTSMPKRPSQPIQAWENHQPKGPVNITTTDHTLDVGSNHYSYIPSPGLYANPKDHADISDISSFAKGSPKQLVFSNQSTPNPCNKEFTMPAAMVRSQAKHPTAVVQYQHLIIPEEIYHSRIEAKFEKVTAAAKGFLTRCLLKSQKVQEIIKTVNDTRRFAFSFQAETPIRSGTFSHQDRHLLERIVAQLQAALLDIHEIFFVIPTSERMAIIAHSRMLQQNRQLRESESVSENVSRSQPRLSAATLKALERKRKAQEAEEAVFGVFRPQSAPPRTSSPHANACSTDFSGPLRRHYQFLFSRALRPLQGQISPIRSHSQASTRENKERPKTAPERGAAKVPRKTALVKFSKPAASKQKSTSKTAKPKAAATITTTIKPSKAWR</sequence>
<feature type="compositionally biased region" description="Low complexity" evidence="2">
    <location>
        <begin position="611"/>
        <end position="654"/>
    </location>
</feature>
<reference evidence="3" key="2">
    <citation type="journal article" date="2021" name="Genome Biol. Evol.">
        <title>Developing a high-quality reference genome for a parasitic bivalve with doubly uniparental inheritance (Bivalvia: Unionida).</title>
        <authorList>
            <person name="Smith C.H."/>
        </authorList>
    </citation>
    <scope>NUCLEOTIDE SEQUENCE</scope>
    <source>
        <strain evidence="3">CHS0354</strain>
        <tissue evidence="3">Mantle</tissue>
    </source>
</reference>
<dbReference type="GO" id="GO:0032053">
    <property type="term" value="P:ciliary basal body organization"/>
    <property type="evidence" value="ECO:0007669"/>
    <property type="project" value="TreeGrafter"/>
</dbReference>
<dbReference type="Proteomes" id="UP001195483">
    <property type="component" value="Unassembled WGS sequence"/>
</dbReference>
<feature type="region of interest" description="Disordered" evidence="2">
    <location>
        <begin position="1290"/>
        <end position="1318"/>
    </location>
</feature>
<feature type="compositionally biased region" description="Polar residues" evidence="2">
    <location>
        <begin position="1709"/>
        <end position="1722"/>
    </location>
</feature>
<evidence type="ECO:0008006" key="5">
    <source>
        <dbReference type="Google" id="ProtNLM"/>
    </source>
</evidence>
<evidence type="ECO:0000256" key="2">
    <source>
        <dbReference type="SAM" id="MobiDB-lite"/>
    </source>
</evidence>
<feature type="compositionally biased region" description="Low complexity" evidence="2">
    <location>
        <begin position="263"/>
        <end position="286"/>
    </location>
</feature>
<dbReference type="Pfam" id="PF16025">
    <property type="entry name" value="CaM_bind"/>
    <property type="match status" value="1"/>
</dbReference>
<feature type="compositionally biased region" description="Low complexity" evidence="2">
    <location>
        <begin position="1750"/>
        <end position="1783"/>
    </location>
</feature>
<feature type="region of interest" description="Disordered" evidence="2">
    <location>
        <begin position="1039"/>
        <end position="1103"/>
    </location>
</feature>
<protein>
    <recommendedName>
        <fullName evidence="5">Centriolar coiled-coil protein of 110 kDa</fullName>
    </recommendedName>
</protein>
<feature type="compositionally biased region" description="Basic and acidic residues" evidence="2">
    <location>
        <begin position="215"/>
        <end position="232"/>
    </location>
</feature>
<feature type="coiled-coil region" evidence="1">
    <location>
        <begin position="1215"/>
        <end position="1246"/>
    </location>
</feature>
<dbReference type="GO" id="GO:1903723">
    <property type="term" value="P:negative regulation of centriole elongation"/>
    <property type="evidence" value="ECO:0007669"/>
    <property type="project" value="TreeGrafter"/>
</dbReference>
<reference evidence="3" key="1">
    <citation type="journal article" date="2021" name="Genome Biol. Evol.">
        <title>A High-Quality Reference Genome for a Parasitic Bivalve with Doubly Uniparental Inheritance (Bivalvia: Unionida).</title>
        <authorList>
            <person name="Smith C.H."/>
        </authorList>
    </citation>
    <scope>NUCLEOTIDE SEQUENCE</scope>
    <source>
        <strain evidence="3">CHS0354</strain>
    </source>
</reference>
<proteinExistence type="predicted"/>
<feature type="compositionally biased region" description="Low complexity" evidence="2">
    <location>
        <begin position="188"/>
        <end position="212"/>
    </location>
</feature>
<feature type="compositionally biased region" description="Polar residues" evidence="2">
    <location>
        <begin position="364"/>
        <end position="374"/>
    </location>
</feature>
<feature type="region of interest" description="Disordered" evidence="2">
    <location>
        <begin position="1335"/>
        <end position="1413"/>
    </location>
</feature>
<feature type="compositionally biased region" description="Acidic residues" evidence="2">
    <location>
        <begin position="805"/>
        <end position="816"/>
    </location>
</feature>
<feature type="region of interest" description="Disordered" evidence="2">
    <location>
        <begin position="523"/>
        <end position="565"/>
    </location>
</feature>
<feature type="region of interest" description="Disordered" evidence="2">
    <location>
        <begin position="1709"/>
        <end position="1783"/>
    </location>
</feature>
<feature type="region of interest" description="Disordered" evidence="2">
    <location>
        <begin position="1664"/>
        <end position="1688"/>
    </location>
</feature>
<evidence type="ECO:0000313" key="4">
    <source>
        <dbReference type="Proteomes" id="UP001195483"/>
    </source>
</evidence>
<feature type="region of interest" description="Disordered" evidence="2">
    <location>
        <begin position="122"/>
        <end position="243"/>
    </location>
</feature>
<accession>A0AAE0WF45</accession>
<name>A0AAE0WF45_9BIVA</name>
<feature type="region of interest" description="Disordered" evidence="2">
    <location>
        <begin position="349"/>
        <end position="446"/>
    </location>
</feature>
<feature type="compositionally biased region" description="Low complexity" evidence="2">
    <location>
        <begin position="165"/>
        <end position="180"/>
    </location>
</feature>
<feature type="compositionally biased region" description="Low complexity" evidence="2">
    <location>
        <begin position="145"/>
        <end position="156"/>
    </location>
</feature>
<feature type="region of interest" description="Disordered" evidence="2">
    <location>
        <begin position="584"/>
        <end position="656"/>
    </location>
</feature>
<dbReference type="GO" id="GO:0007099">
    <property type="term" value="P:centriole replication"/>
    <property type="evidence" value="ECO:0007669"/>
    <property type="project" value="InterPro"/>
</dbReference>
<feature type="compositionally biased region" description="Polar residues" evidence="2">
    <location>
        <begin position="321"/>
        <end position="330"/>
    </location>
</feature>
<feature type="compositionally biased region" description="Polar residues" evidence="2">
    <location>
        <begin position="431"/>
        <end position="440"/>
    </location>
</feature>
<feature type="compositionally biased region" description="Polar residues" evidence="2">
    <location>
        <begin position="234"/>
        <end position="243"/>
    </location>
</feature>
<feature type="compositionally biased region" description="Polar residues" evidence="2">
    <location>
        <begin position="594"/>
        <end position="610"/>
    </location>
</feature>
<dbReference type="InterPro" id="IPR033207">
    <property type="entry name" value="CCP110"/>
</dbReference>
<dbReference type="PANTHER" id="PTHR13594:SF1">
    <property type="entry name" value="CENTRIOLAR COILED-COIL PROTEIN OF 110 KDA"/>
    <property type="match status" value="1"/>
</dbReference>
<dbReference type="EMBL" id="JAEAOA010002309">
    <property type="protein sequence ID" value="KAK3612241.1"/>
    <property type="molecule type" value="Genomic_DNA"/>
</dbReference>
<gene>
    <name evidence="3" type="ORF">CHS0354_039523</name>
</gene>
<feature type="compositionally biased region" description="Polar residues" evidence="2">
    <location>
        <begin position="287"/>
        <end position="306"/>
    </location>
</feature>
<feature type="compositionally biased region" description="Basic and acidic residues" evidence="2">
    <location>
        <begin position="375"/>
        <end position="428"/>
    </location>
</feature>
<feature type="region of interest" description="Disordered" evidence="2">
    <location>
        <begin position="263"/>
        <end position="330"/>
    </location>
</feature>
<keyword evidence="1" id="KW-0175">Coiled coil</keyword>
<dbReference type="GO" id="GO:0032465">
    <property type="term" value="P:regulation of cytokinesis"/>
    <property type="evidence" value="ECO:0007669"/>
    <property type="project" value="InterPro"/>
</dbReference>
<organism evidence="3 4">
    <name type="scientific">Potamilus streckersoni</name>
    <dbReference type="NCBI Taxonomy" id="2493646"/>
    <lineage>
        <taxon>Eukaryota</taxon>
        <taxon>Metazoa</taxon>
        <taxon>Spiralia</taxon>
        <taxon>Lophotrochozoa</taxon>
        <taxon>Mollusca</taxon>
        <taxon>Bivalvia</taxon>
        <taxon>Autobranchia</taxon>
        <taxon>Heteroconchia</taxon>
        <taxon>Palaeoheterodonta</taxon>
        <taxon>Unionida</taxon>
        <taxon>Unionoidea</taxon>
        <taxon>Unionidae</taxon>
        <taxon>Ambleminae</taxon>
        <taxon>Lampsilini</taxon>
        <taxon>Potamilus</taxon>
    </lineage>
</organism>